<evidence type="ECO:0000313" key="5">
    <source>
        <dbReference type="Proteomes" id="UP000199139"/>
    </source>
</evidence>
<organism evidence="4 5">
    <name type="scientific">Halolactibacillus miurensis</name>
    <dbReference type="NCBI Taxonomy" id="306541"/>
    <lineage>
        <taxon>Bacteria</taxon>
        <taxon>Bacillati</taxon>
        <taxon>Bacillota</taxon>
        <taxon>Bacilli</taxon>
        <taxon>Bacillales</taxon>
        <taxon>Bacillaceae</taxon>
        <taxon>Halolactibacillus</taxon>
    </lineage>
</organism>
<dbReference type="Pfam" id="PF01408">
    <property type="entry name" value="GFO_IDH_MocA"/>
    <property type="match status" value="1"/>
</dbReference>
<dbReference type="Proteomes" id="UP000321773">
    <property type="component" value="Unassembled WGS sequence"/>
</dbReference>
<dbReference type="InterPro" id="IPR052515">
    <property type="entry name" value="Gfo/Idh/MocA_Oxidoreductase"/>
</dbReference>
<dbReference type="PANTHER" id="PTHR43249">
    <property type="entry name" value="UDP-N-ACETYL-2-AMINO-2-DEOXY-D-GLUCURONATE OXIDASE"/>
    <property type="match status" value="1"/>
</dbReference>
<protein>
    <submittedName>
        <fullName evidence="4">Predicted dehydrogenase</fullName>
    </submittedName>
</protein>
<dbReference type="Pfam" id="PF22725">
    <property type="entry name" value="GFO_IDH_MocA_C3"/>
    <property type="match status" value="1"/>
</dbReference>
<dbReference type="InterPro" id="IPR036291">
    <property type="entry name" value="NAD(P)-bd_dom_sf"/>
</dbReference>
<evidence type="ECO:0000313" key="4">
    <source>
        <dbReference type="EMBL" id="SFS63469.1"/>
    </source>
</evidence>
<dbReference type="RefSeq" id="WP_062321880.1">
    <property type="nucleotide sequence ID" value="NZ_BJWJ01000006.1"/>
</dbReference>
<gene>
    <name evidence="3" type="ORF">HMI01_08520</name>
    <name evidence="4" type="ORF">SAMN05421668_10665</name>
</gene>
<dbReference type="Gene3D" id="3.40.50.720">
    <property type="entry name" value="NAD(P)-binding Rossmann-like Domain"/>
    <property type="match status" value="1"/>
</dbReference>
<dbReference type="STRING" id="306541.SAMN05421668_10665"/>
<proteinExistence type="predicted"/>
<evidence type="ECO:0000259" key="1">
    <source>
        <dbReference type="Pfam" id="PF01408"/>
    </source>
</evidence>
<dbReference type="InterPro" id="IPR000683">
    <property type="entry name" value="Gfo/Idh/MocA-like_OxRdtase_N"/>
</dbReference>
<dbReference type="Proteomes" id="UP000199139">
    <property type="component" value="Unassembled WGS sequence"/>
</dbReference>
<dbReference type="EMBL" id="BJWJ01000006">
    <property type="protein sequence ID" value="GEM03864.1"/>
    <property type="molecule type" value="Genomic_DNA"/>
</dbReference>
<keyword evidence="6" id="KW-1185">Reference proteome</keyword>
<feature type="domain" description="GFO/IDH/MocA-like oxidoreductase" evidence="2">
    <location>
        <begin position="132"/>
        <end position="235"/>
    </location>
</feature>
<dbReference type="AlphaFoldDB" id="A0A1I6RFG3"/>
<evidence type="ECO:0000259" key="2">
    <source>
        <dbReference type="Pfam" id="PF22725"/>
    </source>
</evidence>
<reference evidence="4 5" key="1">
    <citation type="submission" date="2016-10" db="EMBL/GenBank/DDBJ databases">
        <authorList>
            <person name="de Groot N.N."/>
        </authorList>
    </citation>
    <scope>NUCLEOTIDE SEQUENCE [LARGE SCALE GENOMIC DNA]</scope>
    <source>
        <strain evidence="4 5">DSM 17074</strain>
    </source>
</reference>
<evidence type="ECO:0000313" key="6">
    <source>
        <dbReference type="Proteomes" id="UP000321773"/>
    </source>
</evidence>
<dbReference type="Gene3D" id="3.30.360.10">
    <property type="entry name" value="Dihydrodipicolinate Reductase, domain 2"/>
    <property type="match status" value="1"/>
</dbReference>
<dbReference type="InterPro" id="IPR055170">
    <property type="entry name" value="GFO_IDH_MocA-like_dom"/>
</dbReference>
<dbReference type="PANTHER" id="PTHR43249:SF1">
    <property type="entry name" value="D-GLUCOSIDE 3-DEHYDROGENASE"/>
    <property type="match status" value="1"/>
</dbReference>
<evidence type="ECO:0000313" key="3">
    <source>
        <dbReference type="EMBL" id="GEM03864.1"/>
    </source>
</evidence>
<feature type="domain" description="Gfo/Idh/MocA-like oxidoreductase N-terminal" evidence="1">
    <location>
        <begin position="3"/>
        <end position="122"/>
    </location>
</feature>
<sequence length="325" mass="36447">MTIKIGMVGTGGFSQKHADILMKMDQVRLVAVCGTSEEKAKRFAEQYDGMRGYSDFHAMLDAEKLDGVYLCVPPMAHGEMELTLVKHRIPFFVEKPLGVTTAAPEKVVEALEKAPLVTAVGYHFRYLESIQYLKRLLKDHTVGLVTGRWMGSMPEVSWWRNQALSGGQLNEQATHIVDLLRYLLGESEEVHAYEAQRVMNKRKEDVTVADVGTLSIRFKSGVIANITNTCILPEGLDEIGFTMYTDSAVIEWTPESLTIKTGKTEKVMVDTQDPYYQEDEAFIQSIKSGSNEHILSTYQNAYNTQLMTDAARVSVEKHSPINLND</sequence>
<reference evidence="3 6" key="2">
    <citation type="submission" date="2019-07" db="EMBL/GenBank/DDBJ databases">
        <title>Whole genome shotgun sequence of Halolactibacillus miurensis NBRC 100873.</title>
        <authorList>
            <person name="Hosoyama A."/>
            <person name="Uohara A."/>
            <person name="Ohji S."/>
            <person name="Ichikawa N."/>
        </authorList>
    </citation>
    <scope>NUCLEOTIDE SEQUENCE [LARGE SCALE GENOMIC DNA]</scope>
    <source>
        <strain evidence="3 6">NBRC 100873</strain>
    </source>
</reference>
<dbReference type="SUPFAM" id="SSF55347">
    <property type="entry name" value="Glyceraldehyde-3-phosphate dehydrogenase-like, C-terminal domain"/>
    <property type="match status" value="1"/>
</dbReference>
<name>A0A1I6RFG3_9BACI</name>
<dbReference type="EMBL" id="FPAI01000006">
    <property type="protein sequence ID" value="SFS63469.1"/>
    <property type="molecule type" value="Genomic_DNA"/>
</dbReference>
<dbReference type="GO" id="GO:0000166">
    <property type="term" value="F:nucleotide binding"/>
    <property type="evidence" value="ECO:0007669"/>
    <property type="project" value="InterPro"/>
</dbReference>
<dbReference type="SUPFAM" id="SSF51735">
    <property type="entry name" value="NAD(P)-binding Rossmann-fold domains"/>
    <property type="match status" value="1"/>
</dbReference>
<accession>A0A1I6RFG3</accession>